<gene>
    <name evidence="1" type="ORF">METZ01_LOCUS300911</name>
</gene>
<dbReference type="CDD" id="cd02513">
    <property type="entry name" value="CMP-NeuAc_Synthase"/>
    <property type="match status" value="1"/>
</dbReference>
<dbReference type="SUPFAM" id="SSF53448">
    <property type="entry name" value="Nucleotide-diphospho-sugar transferases"/>
    <property type="match status" value="1"/>
</dbReference>
<name>A0A382MJX7_9ZZZZ</name>
<dbReference type="Gene3D" id="3.90.550.10">
    <property type="entry name" value="Spore Coat Polysaccharide Biosynthesis Protein SpsA, Chain A"/>
    <property type="match status" value="1"/>
</dbReference>
<reference evidence="1" key="1">
    <citation type="submission" date="2018-05" db="EMBL/GenBank/DDBJ databases">
        <authorList>
            <person name="Lanie J.A."/>
            <person name="Ng W.-L."/>
            <person name="Kazmierczak K.M."/>
            <person name="Andrzejewski T.M."/>
            <person name="Davidsen T.M."/>
            <person name="Wayne K.J."/>
            <person name="Tettelin H."/>
            <person name="Glass J.I."/>
            <person name="Rusch D."/>
            <person name="Podicherti R."/>
            <person name="Tsui H.-C.T."/>
            <person name="Winkler M.E."/>
        </authorList>
    </citation>
    <scope>NUCLEOTIDE SEQUENCE</scope>
</reference>
<dbReference type="InterPro" id="IPR029044">
    <property type="entry name" value="Nucleotide-diphossugar_trans"/>
</dbReference>
<organism evidence="1">
    <name type="scientific">marine metagenome</name>
    <dbReference type="NCBI Taxonomy" id="408172"/>
    <lineage>
        <taxon>unclassified sequences</taxon>
        <taxon>metagenomes</taxon>
        <taxon>ecological metagenomes</taxon>
    </lineage>
</organism>
<sequence length="235" mass="26968">MKPICIIPARRGSKGIPNKNITKILGVPLIGHVIQNVRNSKIFSHVIVSTEDKSIAKIAKKYGAEVPFMRPKYLATSNATMDDVLLHATKKLLELNFNFDTFVWRDATTPFITIQDIKKSIQLLKKKKCLAVCGVYEQHLNPYFNMVEKTKSGFLQLSKPLKTRPRSRQESPIVYQLNGLYVYDTKKFLKIKKTDFSKCIPHKISVETGLMIDIPFELFIAKSMFEKNYKIISRN</sequence>
<dbReference type="PANTHER" id="PTHR21485">
    <property type="entry name" value="HAD SUPERFAMILY MEMBERS CMAS AND KDSC"/>
    <property type="match status" value="1"/>
</dbReference>
<dbReference type="PANTHER" id="PTHR21485:SF6">
    <property type="entry name" value="N-ACYLNEURAMINATE CYTIDYLYLTRANSFERASE-RELATED"/>
    <property type="match status" value="1"/>
</dbReference>
<evidence type="ECO:0000313" key="1">
    <source>
        <dbReference type="EMBL" id="SVC48057.1"/>
    </source>
</evidence>
<evidence type="ECO:0008006" key="2">
    <source>
        <dbReference type="Google" id="ProtNLM"/>
    </source>
</evidence>
<dbReference type="EMBL" id="UINC01093554">
    <property type="protein sequence ID" value="SVC48057.1"/>
    <property type="molecule type" value="Genomic_DNA"/>
</dbReference>
<proteinExistence type="predicted"/>
<protein>
    <recommendedName>
        <fullName evidence="2">Acylneuraminate cytidylyltransferase</fullName>
    </recommendedName>
</protein>
<accession>A0A382MJX7</accession>
<dbReference type="InterPro" id="IPR050793">
    <property type="entry name" value="CMP-NeuNAc_synthase"/>
</dbReference>
<dbReference type="InterPro" id="IPR003329">
    <property type="entry name" value="Cytidylyl_trans"/>
</dbReference>
<dbReference type="AlphaFoldDB" id="A0A382MJX7"/>
<dbReference type="Pfam" id="PF02348">
    <property type="entry name" value="CTP_transf_3"/>
    <property type="match status" value="1"/>
</dbReference>
<dbReference type="GO" id="GO:0008781">
    <property type="term" value="F:N-acylneuraminate cytidylyltransferase activity"/>
    <property type="evidence" value="ECO:0007669"/>
    <property type="project" value="TreeGrafter"/>
</dbReference>